<proteinExistence type="predicted"/>
<sequence length="71" mass="7988">MAPIDPRDFGRLEAEVQAMQRQMEDMASDLKAVRTMMDNAHGGWRVIVIVAGFTSAATAFAIKFLPFWPFK</sequence>
<organism evidence="2">
    <name type="scientific">uncultured Caudovirales phage</name>
    <dbReference type="NCBI Taxonomy" id="2100421"/>
    <lineage>
        <taxon>Viruses</taxon>
        <taxon>Duplodnaviria</taxon>
        <taxon>Heunggongvirae</taxon>
        <taxon>Uroviricota</taxon>
        <taxon>Caudoviricetes</taxon>
        <taxon>Peduoviridae</taxon>
        <taxon>Maltschvirus</taxon>
        <taxon>Maltschvirus maltsch</taxon>
    </lineage>
</organism>
<accession>A0A6J5N9X9</accession>
<evidence type="ECO:0000256" key="1">
    <source>
        <dbReference type="SAM" id="Phobius"/>
    </source>
</evidence>
<dbReference type="EMBL" id="LR796632">
    <property type="protein sequence ID" value="CAB4155332.1"/>
    <property type="molecule type" value="Genomic_DNA"/>
</dbReference>
<keyword evidence="1" id="KW-1133">Transmembrane helix</keyword>
<keyword evidence="1" id="KW-0812">Transmembrane</keyword>
<gene>
    <name evidence="2" type="ORF">UFOVP670_3</name>
</gene>
<evidence type="ECO:0000313" key="2">
    <source>
        <dbReference type="EMBL" id="CAB4155332.1"/>
    </source>
</evidence>
<reference evidence="2" key="1">
    <citation type="submission" date="2020-04" db="EMBL/GenBank/DDBJ databases">
        <authorList>
            <person name="Chiriac C."/>
            <person name="Salcher M."/>
            <person name="Ghai R."/>
            <person name="Kavagutti S V."/>
        </authorList>
    </citation>
    <scope>NUCLEOTIDE SEQUENCE</scope>
</reference>
<protein>
    <submittedName>
        <fullName evidence="2">Uncharacterized protein</fullName>
    </submittedName>
</protein>
<keyword evidence="1" id="KW-0472">Membrane</keyword>
<feature type="transmembrane region" description="Helical" evidence="1">
    <location>
        <begin position="44"/>
        <end position="65"/>
    </location>
</feature>
<name>A0A6J5N9X9_9CAUD</name>